<organism evidence="1 2">
    <name type="scientific">Roseateles flavus</name>
    <dbReference type="NCBI Taxonomy" id="3149041"/>
    <lineage>
        <taxon>Bacteria</taxon>
        <taxon>Pseudomonadati</taxon>
        <taxon>Pseudomonadota</taxon>
        <taxon>Betaproteobacteria</taxon>
        <taxon>Burkholderiales</taxon>
        <taxon>Sphaerotilaceae</taxon>
        <taxon>Roseateles</taxon>
    </lineage>
</organism>
<evidence type="ECO:0000313" key="1">
    <source>
        <dbReference type="EMBL" id="MEO3712651.1"/>
    </source>
</evidence>
<evidence type="ECO:0000313" key="2">
    <source>
        <dbReference type="Proteomes" id="UP001462640"/>
    </source>
</evidence>
<dbReference type="EMBL" id="JBDPZC010000002">
    <property type="protein sequence ID" value="MEO3712651.1"/>
    <property type="molecule type" value="Genomic_DNA"/>
</dbReference>
<dbReference type="Proteomes" id="UP001462640">
    <property type="component" value="Unassembled WGS sequence"/>
</dbReference>
<keyword evidence="2" id="KW-1185">Reference proteome</keyword>
<protein>
    <submittedName>
        <fullName evidence="1">Uncharacterized protein</fullName>
    </submittedName>
</protein>
<dbReference type="RefSeq" id="WP_347608382.1">
    <property type="nucleotide sequence ID" value="NZ_JBDPZC010000002.1"/>
</dbReference>
<proteinExistence type="predicted"/>
<accession>A0ABV0GC80</accession>
<reference evidence="1 2" key="1">
    <citation type="submission" date="2024-05" db="EMBL/GenBank/DDBJ databases">
        <title>Roseateles sp. 2.12 16S ribosomal RNA gene Genome sequencing and assembly.</title>
        <authorList>
            <person name="Woo H."/>
        </authorList>
    </citation>
    <scope>NUCLEOTIDE SEQUENCE [LARGE SCALE GENOMIC DNA]</scope>
    <source>
        <strain evidence="1 2">2.12</strain>
    </source>
</reference>
<comment type="caution">
    <text evidence="1">The sequence shown here is derived from an EMBL/GenBank/DDBJ whole genome shotgun (WGS) entry which is preliminary data.</text>
</comment>
<name>A0ABV0GC80_9BURK</name>
<sequence length="97" mass="11521">MHQETEAERIAKRTERRKLIDSWRSAISKEKHDFIDYRSKFLSSATYSSLRHHLSPEIVRMIEAPRTFYVGGARGDNIRQYTLLDEVARLEREWGLL</sequence>
<gene>
    <name evidence="1" type="ORF">ABDJ40_07705</name>
</gene>